<keyword evidence="3" id="KW-1185">Reference proteome</keyword>
<sequence>MGGATRSLDGGEGSPGGGNGLVASIWPETDRRRRMAMCVRTHTPRGVEKLHVMQARPREEKAVIQSEGQRGSGGAVAGESHVRCGGKRGSEFAFPNRELYYFSKLQPFPFLFESVSAY</sequence>
<organism evidence="2 3">
    <name type="scientific">Sesamum alatum</name>
    <dbReference type="NCBI Taxonomy" id="300844"/>
    <lineage>
        <taxon>Eukaryota</taxon>
        <taxon>Viridiplantae</taxon>
        <taxon>Streptophyta</taxon>
        <taxon>Embryophyta</taxon>
        <taxon>Tracheophyta</taxon>
        <taxon>Spermatophyta</taxon>
        <taxon>Magnoliopsida</taxon>
        <taxon>eudicotyledons</taxon>
        <taxon>Gunneridae</taxon>
        <taxon>Pentapetalae</taxon>
        <taxon>asterids</taxon>
        <taxon>lamiids</taxon>
        <taxon>Lamiales</taxon>
        <taxon>Pedaliaceae</taxon>
        <taxon>Sesamum</taxon>
    </lineage>
</organism>
<evidence type="ECO:0000313" key="2">
    <source>
        <dbReference type="EMBL" id="KAK4417320.1"/>
    </source>
</evidence>
<feature type="region of interest" description="Disordered" evidence="1">
    <location>
        <begin position="1"/>
        <end position="28"/>
    </location>
</feature>
<dbReference type="Proteomes" id="UP001293254">
    <property type="component" value="Unassembled WGS sequence"/>
</dbReference>
<gene>
    <name evidence="2" type="ORF">Salat_2557600</name>
</gene>
<feature type="compositionally biased region" description="Gly residues" evidence="1">
    <location>
        <begin position="10"/>
        <end position="20"/>
    </location>
</feature>
<protein>
    <submittedName>
        <fullName evidence="2">Uncharacterized protein</fullName>
    </submittedName>
</protein>
<proteinExistence type="predicted"/>
<accession>A0AAE2CCS9</accession>
<reference evidence="2" key="2">
    <citation type="journal article" date="2024" name="Plant">
        <title>Genomic evolution and insights into agronomic trait innovations of Sesamum species.</title>
        <authorList>
            <person name="Miao H."/>
            <person name="Wang L."/>
            <person name="Qu L."/>
            <person name="Liu H."/>
            <person name="Sun Y."/>
            <person name="Le M."/>
            <person name="Wang Q."/>
            <person name="Wei S."/>
            <person name="Zheng Y."/>
            <person name="Lin W."/>
            <person name="Duan Y."/>
            <person name="Cao H."/>
            <person name="Xiong S."/>
            <person name="Wang X."/>
            <person name="Wei L."/>
            <person name="Li C."/>
            <person name="Ma Q."/>
            <person name="Ju M."/>
            <person name="Zhao R."/>
            <person name="Li G."/>
            <person name="Mu C."/>
            <person name="Tian Q."/>
            <person name="Mei H."/>
            <person name="Zhang T."/>
            <person name="Gao T."/>
            <person name="Zhang H."/>
        </authorList>
    </citation>
    <scope>NUCLEOTIDE SEQUENCE</scope>
    <source>
        <strain evidence="2">3651</strain>
    </source>
</reference>
<evidence type="ECO:0000313" key="3">
    <source>
        <dbReference type="Proteomes" id="UP001293254"/>
    </source>
</evidence>
<reference evidence="2" key="1">
    <citation type="submission" date="2020-06" db="EMBL/GenBank/DDBJ databases">
        <authorList>
            <person name="Li T."/>
            <person name="Hu X."/>
            <person name="Zhang T."/>
            <person name="Song X."/>
            <person name="Zhang H."/>
            <person name="Dai N."/>
            <person name="Sheng W."/>
            <person name="Hou X."/>
            <person name="Wei L."/>
        </authorList>
    </citation>
    <scope>NUCLEOTIDE SEQUENCE</scope>
    <source>
        <strain evidence="2">3651</strain>
        <tissue evidence="2">Leaf</tissue>
    </source>
</reference>
<evidence type="ECO:0000256" key="1">
    <source>
        <dbReference type="SAM" id="MobiDB-lite"/>
    </source>
</evidence>
<name>A0AAE2CCS9_9LAMI</name>
<feature type="region of interest" description="Disordered" evidence="1">
    <location>
        <begin position="55"/>
        <end position="82"/>
    </location>
</feature>
<dbReference type="AlphaFoldDB" id="A0AAE2CCS9"/>
<comment type="caution">
    <text evidence="2">The sequence shown here is derived from an EMBL/GenBank/DDBJ whole genome shotgun (WGS) entry which is preliminary data.</text>
</comment>
<dbReference type="EMBL" id="JACGWO010000010">
    <property type="protein sequence ID" value="KAK4417320.1"/>
    <property type="molecule type" value="Genomic_DNA"/>
</dbReference>